<keyword evidence="6 7" id="KW-0472">Membrane</keyword>
<proteinExistence type="predicted"/>
<feature type="transmembrane region" description="Helical" evidence="7">
    <location>
        <begin position="358"/>
        <end position="382"/>
    </location>
</feature>
<dbReference type="InterPro" id="IPR011701">
    <property type="entry name" value="MFS"/>
</dbReference>
<feature type="transmembrane region" description="Helical" evidence="7">
    <location>
        <begin position="460"/>
        <end position="483"/>
    </location>
</feature>
<dbReference type="InterPro" id="IPR020846">
    <property type="entry name" value="MFS_dom"/>
</dbReference>
<comment type="caution">
    <text evidence="9">The sequence shown here is derived from an EMBL/GenBank/DDBJ whole genome shotgun (WGS) entry which is preliminary data.</text>
</comment>
<dbReference type="OrthoDB" id="3218494at2"/>
<keyword evidence="10" id="KW-1185">Reference proteome</keyword>
<keyword evidence="3" id="KW-1003">Cell membrane</keyword>
<dbReference type="Proteomes" id="UP000460157">
    <property type="component" value="Unassembled WGS sequence"/>
</dbReference>
<protein>
    <submittedName>
        <fullName evidence="9">MFS transporter</fullName>
    </submittedName>
</protein>
<evidence type="ECO:0000256" key="5">
    <source>
        <dbReference type="ARBA" id="ARBA00022989"/>
    </source>
</evidence>
<feature type="transmembrane region" description="Helical" evidence="7">
    <location>
        <begin position="224"/>
        <end position="242"/>
    </location>
</feature>
<reference evidence="9 10" key="1">
    <citation type="submission" date="2019-12" db="EMBL/GenBank/DDBJ databases">
        <title>Nesterenkonia muleiensis sp. nov., a novel actinobacterium isolated from sap of Populus euphratica.</title>
        <authorList>
            <person name="Wang R."/>
        </authorList>
    </citation>
    <scope>NUCLEOTIDE SEQUENCE [LARGE SCALE GENOMIC DNA]</scope>
    <source>
        <strain evidence="9 10">F10</strain>
    </source>
</reference>
<dbReference type="GO" id="GO:0022857">
    <property type="term" value="F:transmembrane transporter activity"/>
    <property type="evidence" value="ECO:0007669"/>
    <property type="project" value="InterPro"/>
</dbReference>
<dbReference type="SUPFAM" id="SSF103473">
    <property type="entry name" value="MFS general substrate transporter"/>
    <property type="match status" value="1"/>
</dbReference>
<evidence type="ECO:0000256" key="4">
    <source>
        <dbReference type="ARBA" id="ARBA00022692"/>
    </source>
</evidence>
<comment type="subcellular location">
    <subcellularLocation>
        <location evidence="1">Cell membrane</location>
        <topology evidence="1">Multi-pass membrane protein</topology>
    </subcellularLocation>
</comment>
<dbReference type="EMBL" id="WRPM01000046">
    <property type="protein sequence ID" value="MVT26057.1"/>
    <property type="molecule type" value="Genomic_DNA"/>
</dbReference>
<feature type="transmembrane region" description="Helical" evidence="7">
    <location>
        <begin position="133"/>
        <end position="153"/>
    </location>
</feature>
<organism evidence="9 10">
    <name type="scientific">Nesterenkonia alkaliphila</name>
    <dbReference type="NCBI Taxonomy" id="1463631"/>
    <lineage>
        <taxon>Bacteria</taxon>
        <taxon>Bacillati</taxon>
        <taxon>Actinomycetota</taxon>
        <taxon>Actinomycetes</taxon>
        <taxon>Micrococcales</taxon>
        <taxon>Micrococcaceae</taxon>
        <taxon>Nesterenkonia</taxon>
    </lineage>
</organism>
<dbReference type="InterPro" id="IPR036259">
    <property type="entry name" value="MFS_trans_sf"/>
</dbReference>
<dbReference type="PROSITE" id="PS50850">
    <property type="entry name" value="MFS"/>
    <property type="match status" value="1"/>
</dbReference>
<keyword evidence="5 7" id="KW-1133">Transmembrane helix</keyword>
<feature type="transmembrane region" description="Helical" evidence="7">
    <location>
        <begin position="159"/>
        <end position="183"/>
    </location>
</feature>
<accession>A0A7K1UHV7</accession>
<dbReference type="Gene3D" id="1.20.1250.20">
    <property type="entry name" value="MFS general substrate transporter like domains"/>
    <property type="match status" value="1"/>
</dbReference>
<feature type="transmembrane region" description="Helical" evidence="7">
    <location>
        <begin position="300"/>
        <end position="324"/>
    </location>
</feature>
<feature type="transmembrane region" description="Helical" evidence="7">
    <location>
        <begin position="100"/>
        <end position="121"/>
    </location>
</feature>
<feature type="transmembrane region" description="Helical" evidence="7">
    <location>
        <begin position="403"/>
        <end position="423"/>
    </location>
</feature>
<keyword evidence="4 7" id="KW-0812">Transmembrane</keyword>
<evidence type="ECO:0000256" key="7">
    <source>
        <dbReference type="SAM" id="Phobius"/>
    </source>
</evidence>
<evidence type="ECO:0000313" key="10">
    <source>
        <dbReference type="Proteomes" id="UP000460157"/>
    </source>
</evidence>
<dbReference type="AlphaFoldDB" id="A0A7K1UHV7"/>
<feature type="transmembrane region" description="Helical" evidence="7">
    <location>
        <begin position="51"/>
        <end position="68"/>
    </location>
</feature>
<feature type="transmembrane region" description="Helical" evidence="7">
    <location>
        <begin position="195"/>
        <end position="218"/>
    </location>
</feature>
<dbReference type="CDD" id="cd17321">
    <property type="entry name" value="MFS_MMR_MDR_like"/>
    <property type="match status" value="1"/>
</dbReference>
<gene>
    <name evidence="9" type="ORF">GNZ21_06755</name>
</gene>
<evidence type="ECO:0000256" key="6">
    <source>
        <dbReference type="ARBA" id="ARBA00023136"/>
    </source>
</evidence>
<feature type="transmembrane region" description="Helical" evidence="7">
    <location>
        <begin position="263"/>
        <end position="288"/>
    </location>
</feature>
<evidence type="ECO:0000256" key="3">
    <source>
        <dbReference type="ARBA" id="ARBA00022475"/>
    </source>
</evidence>
<feature type="transmembrane region" description="Helical" evidence="7">
    <location>
        <begin position="7"/>
        <end position="31"/>
    </location>
</feature>
<keyword evidence="2" id="KW-0813">Transport</keyword>
<feature type="transmembrane region" description="Helical" evidence="7">
    <location>
        <begin position="329"/>
        <end position="352"/>
    </location>
</feature>
<evidence type="ECO:0000256" key="1">
    <source>
        <dbReference type="ARBA" id="ARBA00004651"/>
    </source>
</evidence>
<sequence>MTRWQRWTVLALVSSGLLLISLDMTILYTALPRLTADLGASTSQQLWVLNAYPLVMAGLLPGSGALGDRFGHKRIFQVGLVVFGIASLAAAYSPTAAALIAARALLAVGAALMLPATLALIRISFAIVKERNLAIAIWAATFTVGMALGPIVAGVLLEWFWWGSVFLINVPLVLAVTALMIAFGPRNAADPARRWDFLSSAQALVGMGAFVLAIKTWAEAPLNLPLAAGSTLIAIATLTVFARRQLRLARTAEPLVDFAMFRNSGFTGGVIAAGLSTFITAGVQLAVAQRFQLLEGFSPLQAGLLVTAVAVGSAPFAVVGGALLDRLGLLVLIGGGMGIAALGSGVALGAALTGSLPLLVVGLVIGGAGMGCSISVASTAIMGNVPPHRAGMAASTEEVAYEMGNLLGVALLGAVLTFVYSWTLQVPPGAEAWAAASPANALDSGHQLLMERAAEAFQRAYLSVLGALAAVMTVGAGVVVYVLRRYTPGTESQKYPDNH</sequence>
<dbReference type="Pfam" id="PF07690">
    <property type="entry name" value="MFS_1"/>
    <property type="match status" value="2"/>
</dbReference>
<dbReference type="PANTHER" id="PTHR42718">
    <property type="entry name" value="MAJOR FACILITATOR SUPERFAMILY MULTIDRUG TRANSPORTER MFSC"/>
    <property type="match status" value="1"/>
</dbReference>
<dbReference type="PANTHER" id="PTHR42718:SF47">
    <property type="entry name" value="METHYL VIOLOGEN RESISTANCE PROTEIN SMVA"/>
    <property type="match status" value="1"/>
</dbReference>
<evidence type="ECO:0000259" key="8">
    <source>
        <dbReference type="PROSITE" id="PS50850"/>
    </source>
</evidence>
<dbReference type="Gene3D" id="1.20.1720.10">
    <property type="entry name" value="Multidrug resistance protein D"/>
    <property type="match status" value="1"/>
</dbReference>
<feature type="domain" description="Major facilitator superfamily (MFS) profile" evidence="8">
    <location>
        <begin position="9"/>
        <end position="487"/>
    </location>
</feature>
<name>A0A7K1UHV7_9MICC</name>
<evidence type="ECO:0000313" key="9">
    <source>
        <dbReference type="EMBL" id="MVT26057.1"/>
    </source>
</evidence>
<feature type="transmembrane region" description="Helical" evidence="7">
    <location>
        <begin position="75"/>
        <end position="94"/>
    </location>
</feature>
<evidence type="ECO:0000256" key="2">
    <source>
        <dbReference type="ARBA" id="ARBA00022448"/>
    </source>
</evidence>
<dbReference type="GO" id="GO:0005886">
    <property type="term" value="C:plasma membrane"/>
    <property type="evidence" value="ECO:0007669"/>
    <property type="project" value="UniProtKB-SubCell"/>
</dbReference>